<evidence type="ECO:0000256" key="1">
    <source>
        <dbReference type="ARBA" id="ARBA00023015"/>
    </source>
</evidence>
<protein>
    <submittedName>
        <fullName evidence="5">Helix-turn-helix domain-containing protein</fullName>
    </submittedName>
</protein>
<dbReference type="InterPro" id="IPR031803">
    <property type="entry name" value="BAT_GAF/HTH-assoc"/>
</dbReference>
<accession>A0ABD5SLM5</accession>
<reference evidence="5 6" key="1">
    <citation type="journal article" date="2019" name="Int. J. Syst. Evol. Microbiol.">
        <title>The Global Catalogue of Microorganisms (GCM) 10K type strain sequencing project: providing services to taxonomists for standard genome sequencing and annotation.</title>
        <authorList>
            <consortium name="The Broad Institute Genomics Platform"/>
            <consortium name="The Broad Institute Genome Sequencing Center for Infectious Disease"/>
            <person name="Wu L."/>
            <person name="Ma J."/>
        </authorList>
    </citation>
    <scope>NUCLEOTIDE SEQUENCE [LARGE SCALE GENOMIC DNA]</scope>
    <source>
        <strain evidence="5 6">LMG 29247</strain>
    </source>
</reference>
<evidence type="ECO:0000259" key="4">
    <source>
        <dbReference type="Pfam" id="PF15915"/>
    </source>
</evidence>
<keyword evidence="1" id="KW-0805">Transcription regulation</keyword>
<dbReference type="AlphaFoldDB" id="A0ABD5SLM5"/>
<dbReference type="RefSeq" id="WP_273738446.1">
    <property type="nucleotide sequence ID" value="NZ_JAQIVI010000149.1"/>
</dbReference>
<sequence>MPQATLKIKSNEALVTLSEQYPKTEFNVLGAWPTDGKLRVLVETSTIELPSLKEALSAIPTLTDVEIRHSTAERILFEVSTPTPPPHGAMADSGVVPSFPLRLENGWFVGDITASREQLSAFRDELDAGGIEYHLVQISGIDGAGDALTNRQQEVVELAVEHGYYDSPRRCTLSDLADRLDVNKSVVSRILQRAERYIITAYCSSC</sequence>
<dbReference type="Pfam" id="PF15915">
    <property type="entry name" value="BAT"/>
    <property type="match status" value="1"/>
</dbReference>
<dbReference type="InterPro" id="IPR007050">
    <property type="entry name" value="HTH_bacterioopsin"/>
</dbReference>
<dbReference type="Pfam" id="PF04967">
    <property type="entry name" value="HTH_10"/>
    <property type="match status" value="1"/>
</dbReference>
<organism evidence="5 6">
    <name type="scientific">Natrinema soli</name>
    <dbReference type="NCBI Taxonomy" id="1930624"/>
    <lineage>
        <taxon>Archaea</taxon>
        <taxon>Methanobacteriati</taxon>
        <taxon>Methanobacteriota</taxon>
        <taxon>Stenosarchaea group</taxon>
        <taxon>Halobacteria</taxon>
        <taxon>Halobacteriales</taxon>
        <taxon>Natrialbaceae</taxon>
        <taxon>Natrinema</taxon>
    </lineage>
</organism>
<keyword evidence="2" id="KW-0804">Transcription</keyword>
<evidence type="ECO:0000313" key="5">
    <source>
        <dbReference type="EMBL" id="MFC6765425.1"/>
    </source>
</evidence>
<evidence type="ECO:0000259" key="3">
    <source>
        <dbReference type="Pfam" id="PF04967"/>
    </source>
</evidence>
<comment type="caution">
    <text evidence="5">The sequence shown here is derived from an EMBL/GenBank/DDBJ whole genome shotgun (WGS) entry which is preliminary data.</text>
</comment>
<evidence type="ECO:0000256" key="2">
    <source>
        <dbReference type="ARBA" id="ARBA00023163"/>
    </source>
</evidence>
<keyword evidence="6" id="KW-1185">Reference proteome</keyword>
<dbReference type="PANTHER" id="PTHR34236">
    <property type="entry name" value="DIMETHYL SULFOXIDE REDUCTASE TRANSCRIPTIONAL ACTIVATOR"/>
    <property type="match status" value="1"/>
</dbReference>
<dbReference type="EMBL" id="JBHSWV010000149">
    <property type="protein sequence ID" value="MFC6765425.1"/>
    <property type="molecule type" value="Genomic_DNA"/>
</dbReference>
<name>A0ABD5SLM5_9EURY</name>
<dbReference type="InterPro" id="IPR013324">
    <property type="entry name" value="RNA_pol_sigma_r3/r4-like"/>
</dbReference>
<dbReference type="SUPFAM" id="SSF88659">
    <property type="entry name" value="Sigma3 and sigma4 domains of RNA polymerase sigma factors"/>
    <property type="match status" value="1"/>
</dbReference>
<evidence type="ECO:0000313" key="6">
    <source>
        <dbReference type="Proteomes" id="UP001596383"/>
    </source>
</evidence>
<proteinExistence type="predicted"/>
<dbReference type="PANTHER" id="PTHR34236:SF1">
    <property type="entry name" value="DIMETHYL SULFOXIDE REDUCTASE TRANSCRIPTIONAL ACTIVATOR"/>
    <property type="match status" value="1"/>
</dbReference>
<feature type="domain" description="Bacterioopsin transcriptional activator GAF and HTH associated" evidence="4">
    <location>
        <begin position="10"/>
        <end position="97"/>
    </location>
</feature>
<feature type="domain" description="HTH bat-type" evidence="3">
    <location>
        <begin position="148"/>
        <end position="199"/>
    </location>
</feature>
<dbReference type="Proteomes" id="UP001596383">
    <property type="component" value="Unassembled WGS sequence"/>
</dbReference>
<gene>
    <name evidence="5" type="ORF">ACFQE6_10640</name>
</gene>